<dbReference type="PROSITE" id="PS50949">
    <property type="entry name" value="HTH_GNTR"/>
    <property type="match status" value="1"/>
</dbReference>
<dbReference type="PANTHER" id="PTHR43537:SF24">
    <property type="entry name" value="GLUCONATE OPERON TRANSCRIPTIONAL REPRESSOR"/>
    <property type="match status" value="1"/>
</dbReference>
<evidence type="ECO:0000313" key="6">
    <source>
        <dbReference type="Proteomes" id="UP000705983"/>
    </source>
</evidence>
<dbReference type="EMBL" id="JAFFJS010000006">
    <property type="protein sequence ID" value="MBM9433934.1"/>
    <property type="molecule type" value="Genomic_DNA"/>
</dbReference>
<gene>
    <name evidence="5" type="ORF">JVW63_09540</name>
</gene>
<evidence type="ECO:0000259" key="4">
    <source>
        <dbReference type="PROSITE" id="PS50949"/>
    </source>
</evidence>
<dbReference type="PANTHER" id="PTHR43537">
    <property type="entry name" value="TRANSCRIPTIONAL REGULATOR, GNTR FAMILY"/>
    <property type="match status" value="1"/>
</dbReference>
<keyword evidence="6" id="KW-1185">Reference proteome</keyword>
<sequence>MATDTSARGSLGRMSVPTTQADYAHSEIRKAIITGTFKSGDRLVQSELAAELAVSVTPVREALQRLKEEGLVASLPHRGTTVAILDLAAAEEIYAMRKLVEPLLIRKTFSSITASDITKARELVARMRETDDLLAFADLNEQFHETTMKYDDSWTSRIVHTLAGASSPYVSFSLRLRPEQIGDSHVAHDDIINAIEANDVERVVALELAHLDSTISILRELGDRV</sequence>
<evidence type="ECO:0000256" key="3">
    <source>
        <dbReference type="ARBA" id="ARBA00023163"/>
    </source>
</evidence>
<reference evidence="6" key="1">
    <citation type="submission" date="2021-02" db="EMBL/GenBank/DDBJ databases">
        <title>Leucobacter sp. CX169.</title>
        <authorList>
            <person name="Cheng Y."/>
        </authorList>
    </citation>
    <scope>NUCLEOTIDE SEQUENCE [LARGE SCALE GENOMIC DNA]</scope>
    <source>
        <strain evidence="6">JY899</strain>
    </source>
</reference>
<dbReference type="RefSeq" id="WP_187997023.1">
    <property type="nucleotide sequence ID" value="NZ_JACEXG010000006.1"/>
</dbReference>
<dbReference type="Pfam" id="PF07729">
    <property type="entry name" value="FCD"/>
    <property type="match status" value="1"/>
</dbReference>
<comment type="caution">
    <text evidence="5">The sequence shown here is derived from an EMBL/GenBank/DDBJ whole genome shotgun (WGS) entry which is preliminary data.</text>
</comment>
<dbReference type="InterPro" id="IPR000524">
    <property type="entry name" value="Tscrpt_reg_HTH_GntR"/>
</dbReference>
<dbReference type="SUPFAM" id="SSF46785">
    <property type="entry name" value="Winged helix' DNA-binding domain"/>
    <property type="match status" value="1"/>
</dbReference>
<evidence type="ECO:0000256" key="2">
    <source>
        <dbReference type="ARBA" id="ARBA00023125"/>
    </source>
</evidence>
<keyword evidence="1" id="KW-0805">Transcription regulation</keyword>
<dbReference type="CDD" id="cd07377">
    <property type="entry name" value="WHTH_GntR"/>
    <property type="match status" value="1"/>
</dbReference>
<dbReference type="InterPro" id="IPR036388">
    <property type="entry name" value="WH-like_DNA-bd_sf"/>
</dbReference>
<dbReference type="SUPFAM" id="SSF48008">
    <property type="entry name" value="GntR ligand-binding domain-like"/>
    <property type="match status" value="1"/>
</dbReference>
<keyword evidence="2" id="KW-0238">DNA-binding</keyword>
<organism evidence="5 6">
    <name type="scientific">Flaviflexus equikiangi</name>
    <dbReference type="NCBI Taxonomy" id="2758573"/>
    <lineage>
        <taxon>Bacteria</taxon>
        <taxon>Bacillati</taxon>
        <taxon>Actinomycetota</taxon>
        <taxon>Actinomycetes</taxon>
        <taxon>Actinomycetales</taxon>
        <taxon>Actinomycetaceae</taxon>
        <taxon>Flaviflexus</taxon>
    </lineage>
</organism>
<dbReference type="Pfam" id="PF00392">
    <property type="entry name" value="GntR"/>
    <property type="match status" value="1"/>
</dbReference>
<evidence type="ECO:0000256" key="1">
    <source>
        <dbReference type="ARBA" id="ARBA00023015"/>
    </source>
</evidence>
<name>A0ABS2TKW1_9ACTO</name>
<dbReference type="Gene3D" id="1.20.120.530">
    <property type="entry name" value="GntR ligand-binding domain-like"/>
    <property type="match status" value="1"/>
</dbReference>
<proteinExistence type="predicted"/>
<dbReference type="Gene3D" id="1.10.10.10">
    <property type="entry name" value="Winged helix-like DNA-binding domain superfamily/Winged helix DNA-binding domain"/>
    <property type="match status" value="1"/>
</dbReference>
<protein>
    <submittedName>
        <fullName evidence="5">GntR family transcriptional regulator</fullName>
    </submittedName>
</protein>
<dbReference type="Proteomes" id="UP000705983">
    <property type="component" value="Unassembled WGS sequence"/>
</dbReference>
<feature type="domain" description="HTH gntR-type" evidence="4">
    <location>
        <begin position="18"/>
        <end position="85"/>
    </location>
</feature>
<dbReference type="InterPro" id="IPR008920">
    <property type="entry name" value="TF_FadR/GntR_C"/>
</dbReference>
<dbReference type="SMART" id="SM00345">
    <property type="entry name" value="HTH_GNTR"/>
    <property type="match status" value="1"/>
</dbReference>
<dbReference type="SMART" id="SM00895">
    <property type="entry name" value="FCD"/>
    <property type="match status" value="1"/>
</dbReference>
<evidence type="ECO:0000313" key="5">
    <source>
        <dbReference type="EMBL" id="MBM9433934.1"/>
    </source>
</evidence>
<dbReference type="InterPro" id="IPR036390">
    <property type="entry name" value="WH_DNA-bd_sf"/>
</dbReference>
<keyword evidence="3" id="KW-0804">Transcription</keyword>
<dbReference type="InterPro" id="IPR011711">
    <property type="entry name" value="GntR_C"/>
</dbReference>
<accession>A0ABS2TKW1</accession>